<accession>A0AAD3CKU0</accession>
<name>A0AAD3CKU0_9STRA</name>
<evidence type="ECO:0000313" key="3">
    <source>
        <dbReference type="Proteomes" id="UP001054902"/>
    </source>
</evidence>
<comment type="caution">
    <text evidence="2">The sequence shown here is derived from an EMBL/GenBank/DDBJ whole genome shotgun (WGS) entry which is preliminary data.</text>
</comment>
<dbReference type="AlphaFoldDB" id="A0AAD3CKU0"/>
<evidence type="ECO:0000256" key="1">
    <source>
        <dbReference type="SAM" id="MobiDB-lite"/>
    </source>
</evidence>
<gene>
    <name evidence="2" type="ORF">CTEN210_04246</name>
</gene>
<evidence type="ECO:0000313" key="2">
    <source>
        <dbReference type="EMBL" id="GFH47771.1"/>
    </source>
</evidence>
<dbReference type="EMBL" id="BLLK01000023">
    <property type="protein sequence ID" value="GFH47771.1"/>
    <property type="molecule type" value="Genomic_DNA"/>
</dbReference>
<sequence length="236" mass="27396">MNEEASNSSTINSTQSLDETLHEYMKMNRGFFSSTLSIPRKKPGKTDKSPLSASSKTAATEDGFISDHIREVFIDDTLQEQAPSRLIETVEEESLDKIYDLGAPIVSSNNKKRPKSRRCVSFSEAKIVYFPMELGDNPSCRNGLPIQLGQEAIDMECIDVDLYEQVKNSSGHTRSHHDEMRMSFMQRRLILKRQHTNQELDARLKEMNKERKRQRRALRLYKFRLRILEFLSCRFK</sequence>
<protein>
    <submittedName>
        <fullName evidence="2">Uncharacterized protein</fullName>
    </submittedName>
</protein>
<feature type="compositionally biased region" description="Polar residues" evidence="1">
    <location>
        <begin position="49"/>
        <end position="58"/>
    </location>
</feature>
<organism evidence="2 3">
    <name type="scientific">Chaetoceros tenuissimus</name>
    <dbReference type="NCBI Taxonomy" id="426638"/>
    <lineage>
        <taxon>Eukaryota</taxon>
        <taxon>Sar</taxon>
        <taxon>Stramenopiles</taxon>
        <taxon>Ochrophyta</taxon>
        <taxon>Bacillariophyta</taxon>
        <taxon>Coscinodiscophyceae</taxon>
        <taxon>Chaetocerotophycidae</taxon>
        <taxon>Chaetocerotales</taxon>
        <taxon>Chaetocerotaceae</taxon>
        <taxon>Chaetoceros</taxon>
    </lineage>
</organism>
<keyword evidence="3" id="KW-1185">Reference proteome</keyword>
<dbReference type="Proteomes" id="UP001054902">
    <property type="component" value="Unassembled WGS sequence"/>
</dbReference>
<feature type="region of interest" description="Disordered" evidence="1">
    <location>
        <begin position="35"/>
        <end position="59"/>
    </location>
</feature>
<reference evidence="2 3" key="1">
    <citation type="journal article" date="2021" name="Sci. Rep.">
        <title>The genome of the diatom Chaetoceros tenuissimus carries an ancient integrated fragment of an extant virus.</title>
        <authorList>
            <person name="Hongo Y."/>
            <person name="Kimura K."/>
            <person name="Takaki Y."/>
            <person name="Yoshida Y."/>
            <person name="Baba S."/>
            <person name="Kobayashi G."/>
            <person name="Nagasaki K."/>
            <person name="Hano T."/>
            <person name="Tomaru Y."/>
        </authorList>
    </citation>
    <scope>NUCLEOTIDE SEQUENCE [LARGE SCALE GENOMIC DNA]</scope>
    <source>
        <strain evidence="2 3">NIES-3715</strain>
    </source>
</reference>
<proteinExistence type="predicted"/>